<gene>
    <name evidence="1" type="ORF">HPB50_021605</name>
</gene>
<organism evidence="1 2">
    <name type="scientific">Hyalomma asiaticum</name>
    <name type="common">Tick</name>
    <dbReference type="NCBI Taxonomy" id="266040"/>
    <lineage>
        <taxon>Eukaryota</taxon>
        <taxon>Metazoa</taxon>
        <taxon>Ecdysozoa</taxon>
        <taxon>Arthropoda</taxon>
        <taxon>Chelicerata</taxon>
        <taxon>Arachnida</taxon>
        <taxon>Acari</taxon>
        <taxon>Parasitiformes</taxon>
        <taxon>Ixodida</taxon>
        <taxon>Ixodoidea</taxon>
        <taxon>Ixodidae</taxon>
        <taxon>Hyalomminae</taxon>
        <taxon>Hyalomma</taxon>
    </lineage>
</organism>
<comment type="caution">
    <text evidence="1">The sequence shown here is derived from an EMBL/GenBank/DDBJ whole genome shotgun (WGS) entry which is preliminary data.</text>
</comment>
<keyword evidence="2" id="KW-1185">Reference proteome</keyword>
<evidence type="ECO:0000313" key="1">
    <source>
        <dbReference type="EMBL" id="KAH6939783.1"/>
    </source>
</evidence>
<dbReference type="EMBL" id="CM023482">
    <property type="protein sequence ID" value="KAH6939783.1"/>
    <property type="molecule type" value="Genomic_DNA"/>
</dbReference>
<protein>
    <submittedName>
        <fullName evidence="1">Uncharacterized protein</fullName>
    </submittedName>
</protein>
<accession>A0ACB7T101</accession>
<proteinExistence type="predicted"/>
<name>A0ACB7T101_HYAAI</name>
<sequence length="78" mass="8548">MARRHCWEITDTKMRRWCSGDHGPAEIADCGAAGPEEGWPLFFGRWCPASSLRGGGPSETCTGQELFLDPLGRPVQCP</sequence>
<dbReference type="Proteomes" id="UP000821845">
    <property type="component" value="Chromosome 2"/>
</dbReference>
<evidence type="ECO:0000313" key="2">
    <source>
        <dbReference type="Proteomes" id="UP000821845"/>
    </source>
</evidence>
<reference evidence="1" key="1">
    <citation type="submission" date="2020-05" db="EMBL/GenBank/DDBJ databases">
        <title>Large-scale comparative analyses of tick genomes elucidate their genetic diversity and vector capacities.</title>
        <authorList>
            <person name="Jia N."/>
            <person name="Wang J."/>
            <person name="Shi W."/>
            <person name="Du L."/>
            <person name="Sun Y."/>
            <person name="Zhan W."/>
            <person name="Jiang J."/>
            <person name="Wang Q."/>
            <person name="Zhang B."/>
            <person name="Ji P."/>
            <person name="Sakyi L.B."/>
            <person name="Cui X."/>
            <person name="Yuan T."/>
            <person name="Jiang B."/>
            <person name="Yang W."/>
            <person name="Lam T.T.-Y."/>
            <person name="Chang Q."/>
            <person name="Ding S."/>
            <person name="Wang X."/>
            <person name="Zhu J."/>
            <person name="Ruan X."/>
            <person name="Zhao L."/>
            <person name="Wei J."/>
            <person name="Que T."/>
            <person name="Du C."/>
            <person name="Cheng J."/>
            <person name="Dai P."/>
            <person name="Han X."/>
            <person name="Huang E."/>
            <person name="Gao Y."/>
            <person name="Liu J."/>
            <person name="Shao H."/>
            <person name="Ye R."/>
            <person name="Li L."/>
            <person name="Wei W."/>
            <person name="Wang X."/>
            <person name="Wang C."/>
            <person name="Yang T."/>
            <person name="Huo Q."/>
            <person name="Li W."/>
            <person name="Guo W."/>
            <person name="Chen H."/>
            <person name="Zhou L."/>
            <person name="Ni X."/>
            <person name="Tian J."/>
            <person name="Zhou Y."/>
            <person name="Sheng Y."/>
            <person name="Liu T."/>
            <person name="Pan Y."/>
            <person name="Xia L."/>
            <person name="Li J."/>
            <person name="Zhao F."/>
            <person name="Cao W."/>
        </authorList>
    </citation>
    <scope>NUCLEOTIDE SEQUENCE</scope>
    <source>
        <strain evidence="1">Hyas-2018</strain>
    </source>
</reference>